<dbReference type="AlphaFoldDB" id="A0A6N6RJE6"/>
<keyword evidence="1" id="KW-0472">Membrane</keyword>
<evidence type="ECO:0000259" key="2">
    <source>
        <dbReference type="Pfam" id="PF11127"/>
    </source>
</evidence>
<dbReference type="EMBL" id="WBVO01000012">
    <property type="protein sequence ID" value="KAB2807075.1"/>
    <property type="molecule type" value="Genomic_DNA"/>
</dbReference>
<evidence type="ECO:0000256" key="1">
    <source>
        <dbReference type="SAM" id="Phobius"/>
    </source>
</evidence>
<reference evidence="3 4" key="1">
    <citation type="submission" date="2019-09" db="EMBL/GenBank/DDBJ databases">
        <title>Genomes of family Cryomorphaceae.</title>
        <authorList>
            <person name="Bowman J.P."/>
        </authorList>
    </citation>
    <scope>NUCLEOTIDE SEQUENCE [LARGE SCALE GENOMIC DNA]</scope>
    <source>
        <strain evidence="3 4">LMG 25704</strain>
    </source>
</reference>
<keyword evidence="1" id="KW-0812">Transmembrane</keyword>
<accession>A0A6N6RJE6</accession>
<keyword evidence="1" id="KW-1133">Transmembrane helix</keyword>
<dbReference type="Pfam" id="PF11127">
    <property type="entry name" value="YgaP-like_TM"/>
    <property type="match status" value="1"/>
</dbReference>
<feature type="transmembrane region" description="Helical" evidence="1">
    <location>
        <begin position="35"/>
        <end position="57"/>
    </location>
</feature>
<evidence type="ECO:0000313" key="3">
    <source>
        <dbReference type="EMBL" id="KAB2807075.1"/>
    </source>
</evidence>
<comment type="caution">
    <text evidence="3">The sequence shown here is derived from an EMBL/GenBank/DDBJ whole genome shotgun (WGS) entry which is preliminary data.</text>
</comment>
<dbReference type="Proteomes" id="UP000468650">
    <property type="component" value="Unassembled WGS sequence"/>
</dbReference>
<dbReference type="RefSeq" id="WP_151668265.1">
    <property type="nucleotide sequence ID" value="NZ_WBVO01000012.1"/>
</dbReference>
<organism evidence="3 4">
    <name type="scientific">Phaeocystidibacter luteus</name>
    <dbReference type="NCBI Taxonomy" id="911197"/>
    <lineage>
        <taxon>Bacteria</taxon>
        <taxon>Pseudomonadati</taxon>
        <taxon>Bacteroidota</taxon>
        <taxon>Flavobacteriia</taxon>
        <taxon>Flavobacteriales</taxon>
        <taxon>Phaeocystidibacteraceae</taxon>
        <taxon>Phaeocystidibacter</taxon>
    </lineage>
</organism>
<gene>
    <name evidence="3" type="ORF">F8C67_12840</name>
</gene>
<protein>
    <submittedName>
        <fullName evidence="3">DUF2892 domain-containing protein</fullName>
    </submittedName>
</protein>
<feature type="transmembrane region" description="Helical" evidence="1">
    <location>
        <begin position="12"/>
        <end position="29"/>
    </location>
</feature>
<name>A0A6N6RJE6_9FLAO</name>
<feature type="domain" description="Inner membrane protein YgaP-like transmembrane" evidence="2">
    <location>
        <begin position="1"/>
        <end position="66"/>
    </location>
</feature>
<dbReference type="OrthoDB" id="9804804at2"/>
<keyword evidence="4" id="KW-1185">Reference proteome</keyword>
<proteinExistence type="predicted"/>
<evidence type="ECO:0000313" key="4">
    <source>
        <dbReference type="Proteomes" id="UP000468650"/>
    </source>
</evidence>
<sequence>MKTNMSHLDRWIRVLLAIGLAVLVFTDYITGGWAIIALVLAAIFLVTSMVRFCPLYLPFKISTYRKKTA</sequence>
<dbReference type="InterPro" id="IPR021309">
    <property type="entry name" value="YgaP-like_TM"/>
</dbReference>